<dbReference type="Proteomes" id="UP001196661">
    <property type="component" value="Unassembled WGS sequence"/>
</dbReference>
<organism evidence="3 4">
    <name type="scientific">Leptothoe kymatousa TAU-MAC 1615</name>
    <dbReference type="NCBI Taxonomy" id="2364775"/>
    <lineage>
        <taxon>Bacteria</taxon>
        <taxon>Bacillati</taxon>
        <taxon>Cyanobacteriota</taxon>
        <taxon>Cyanophyceae</taxon>
        <taxon>Nodosilineales</taxon>
        <taxon>Cymatolegaceae</taxon>
        <taxon>Leptothoe</taxon>
        <taxon>Leptothoe kymatousa</taxon>
    </lineage>
</organism>
<evidence type="ECO:0000313" key="4">
    <source>
        <dbReference type="Proteomes" id="UP001196661"/>
    </source>
</evidence>
<feature type="chain" id="PRO_5046778854" evidence="2">
    <location>
        <begin position="24"/>
        <end position="255"/>
    </location>
</feature>
<keyword evidence="1" id="KW-0175">Coiled coil</keyword>
<evidence type="ECO:0000256" key="2">
    <source>
        <dbReference type="SAM" id="SignalP"/>
    </source>
</evidence>
<name>A0ABS5Y6M5_9CYAN</name>
<sequence length="255" mass="27575">MKSVTELLFGIALTLIAPLAAQAKPVALDFGLDAVPATTVDQGRLAQPSGNVALTFGLPSRREAASLSLLGDIADHPLNQLFAGNTVSLVAKAVGSAEGTRTPNGGYTSAYYGHVDPGNGVWNLGSFSYQHGATSPADADRKQLSRLQRQALALRNQAKKKQIKLTLLEELNGIDLANQAPLAALDRGYIDWLFEAKQLPMNDVERIRWARSRAFIDPDTGYLDAPGLGNNMDSIYWDQARRLGQIEKALGLHQW</sequence>
<feature type="coiled-coil region" evidence="1">
    <location>
        <begin position="137"/>
        <end position="164"/>
    </location>
</feature>
<feature type="signal peptide" evidence="2">
    <location>
        <begin position="1"/>
        <end position="23"/>
    </location>
</feature>
<keyword evidence="4" id="KW-1185">Reference proteome</keyword>
<dbReference type="EMBL" id="JADOER010000013">
    <property type="protein sequence ID" value="MBT9313497.1"/>
    <property type="molecule type" value="Genomic_DNA"/>
</dbReference>
<evidence type="ECO:0000256" key="1">
    <source>
        <dbReference type="SAM" id="Coils"/>
    </source>
</evidence>
<gene>
    <name evidence="3" type="ORF">IXB28_14885</name>
</gene>
<keyword evidence="2" id="KW-0732">Signal</keyword>
<protein>
    <submittedName>
        <fullName evidence="3">Uncharacterized protein</fullName>
    </submittedName>
</protein>
<comment type="caution">
    <text evidence="3">The sequence shown here is derived from an EMBL/GenBank/DDBJ whole genome shotgun (WGS) entry which is preliminary data.</text>
</comment>
<proteinExistence type="predicted"/>
<reference evidence="3 4" key="1">
    <citation type="journal article" date="2021" name="Mar. Drugs">
        <title>Genome Reduction and Secondary Metabolism of the Marine Sponge-Associated Cyanobacterium Leptothoe.</title>
        <authorList>
            <person name="Konstantinou D."/>
            <person name="Popin R.V."/>
            <person name="Fewer D.P."/>
            <person name="Sivonen K."/>
            <person name="Gkelis S."/>
        </authorList>
    </citation>
    <scope>NUCLEOTIDE SEQUENCE [LARGE SCALE GENOMIC DNA]</scope>
    <source>
        <strain evidence="3 4">TAU-MAC 1615</strain>
    </source>
</reference>
<evidence type="ECO:0000313" key="3">
    <source>
        <dbReference type="EMBL" id="MBT9313497.1"/>
    </source>
</evidence>
<accession>A0ABS5Y6M5</accession>